<dbReference type="Proteomes" id="UP000287394">
    <property type="component" value="Chromosome"/>
</dbReference>
<reference evidence="1 2" key="1">
    <citation type="journal article" date="2019" name="Int. J. Syst. Evol. Microbiol.">
        <title>Capsulimonas corticalis gen. nov., sp. nov., an aerobic capsulated bacterium, of a novel bacterial order, Capsulimonadales ord. nov., of the class Armatimonadia of the phylum Armatimonadetes.</title>
        <authorList>
            <person name="Li J."/>
            <person name="Kudo C."/>
            <person name="Tonouchi A."/>
        </authorList>
    </citation>
    <scope>NUCLEOTIDE SEQUENCE [LARGE SCALE GENOMIC DNA]</scope>
    <source>
        <strain evidence="1 2">AX-7</strain>
    </source>
</reference>
<gene>
    <name evidence="1" type="ORF">CCAX7_18680</name>
</gene>
<dbReference type="RefSeq" id="WP_165864637.1">
    <property type="nucleotide sequence ID" value="NZ_AP025739.1"/>
</dbReference>
<proteinExistence type="predicted"/>
<sequence>MKTLKPISAVLTASFLALASISAANAVTIGTVESPTHPASATFSGGSAGIFKSIGVPITFDGTHAIFTFTPLTVTSPYSTTFGVENLSGGSFSVTNGATNLLSGSFVGSSLSAAKGSQTVTFLSNTVTYSGGTKLTAAGLFPNDPGSFSFSFANSNHTGSQGILISGGYISSFKSKGVGGTFSGTHFIPPVPEPGSVAILMIGGMFLLGAALLRRTSVSTFAA</sequence>
<dbReference type="InterPro" id="IPR013424">
    <property type="entry name" value="Ice-binding_C"/>
</dbReference>
<organism evidence="1 2">
    <name type="scientific">Capsulimonas corticalis</name>
    <dbReference type="NCBI Taxonomy" id="2219043"/>
    <lineage>
        <taxon>Bacteria</taxon>
        <taxon>Bacillati</taxon>
        <taxon>Armatimonadota</taxon>
        <taxon>Armatimonadia</taxon>
        <taxon>Capsulimonadales</taxon>
        <taxon>Capsulimonadaceae</taxon>
        <taxon>Capsulimonas</taxon>
    </lineage>
</organism>
<dbReference type="EMBL" id="AP025739">
    <property type="protein sequence ID" value="BDI29817.1"/>
    <property type="molecule type" value="Genomic_DNA"/>
</dbReference>
<keyword evidence="2" id="KW-1185">Reference proteome</keyword>
<accession>A0A402D5N6</accession>
<dbReference type="AlphaFoldDB" id="A0A402D5N6"/>
<dbReference type="NCBIfam" id="TIGR02595">
    <property type="entry name" value="PEP_CTERM"/>
    <property type="match status" value="1"/>
</dbReference>
<protein>
    <submittedName>
        <fullName evidence="1">Uncharacterized protein</fullName>
    </submittedName>
</protein>
<name>A0A402D5N6_9BACT</name>
<evidence type="ECO:0000313" key="1">
    <source>
        <dbReference type="EMBL" id="BDI29817.1"/>
    </source>
</evidence>
<evidence type="ECO:0000313" key="2">
    <source>
        <dbReference type="Proteomes" id="UP000287394"/>
    </source>
</evidence>
<dbReference type="KEGG" id="ccot:CCAX7_18680"/>